<name>A0ABW4HZT5_9SPHN</name>
<keyword evidence="3" id="KW-1185">Reference proteome</keyword>
<sequence length="185" mass="21160">MPKMQPWYNARKAAQVSAFFAAKQGGTIPVLKLTKLLYLADRKNLQKYDFPITWDNLVSMDHGPVNSITYDCINGMRAANEDWEEFITDRAAYSVGITKPINVDQLDQLSDAEVETLEETWAEFGHMTKWQIRDWTHANCPEWEDPNGSSYPIPFNRLLKFLGKQDANELEADLLAERTLKAAFA</sequence>
<evidence type="ECO:0000313" key="3">
    <source>
        <dbReference type="Proteomes" id="UP001597115"/>
    </source>
</evidence>
<proteinExistence type="predicted"/>
<dbReference type="EMBL" id="JBHUDY010000001">
    <property type="protein sequence ID" value="MFD1610855.1"/>
    <property type="molecule type" value="Genomic_DNA"/>
</dbReference>
<accession>A0ABW4HZT5</accession>
<dbReference type="Pfam" id="PF13274">
    <property type="entry name" value="SocA_Panacea"/>
    <property type="match status" value="1"/>
</dbReference>
<dbReference type="Proteomes" id="UP001597115">
    <property type="component" value="Unassembled WGS sequence"/>
</dbReference>
<comment type="caution">
    <text evidence="2">The sequence shown here is derived from an EMBL/GenBank/DDBJ whole genome shotgun (WGS) entry which is preliminary data.</text>
</comment>
<dbReference type="RefSeq" id="WP_380886931.1">
    <property type="nucleotide sequence ID" value="NZ_JBHUDY010000001.1"/>
</dbReference>
<feature type="domain" description="Antitoxin SocA-like Panacea" evidence="1">
    <location>
        <begin position="33"/>
        <end position="144"/>
    </location>
</feature>
<organism evidence="2 3">
    <name type="scientific">Sphingomonas tabacisoli</name>
    <dbReference type="NCBI Taxonomy" id="2249466"/>
    <lineage>
        <taxon>Bacteria</taxon>
        <taxon>Pseudomonadati</taxon>
        <taxon>Pseudomonadota</taxon>
        <taxon>Alphaproteobacteria</taxon>
        <taxon>Sphingomonadales</taxon>
        <taxon>Sphingomonadaceae</taxon>
        <taxon>Sphingomonas</taxon>
    </lineage>
</organism>
<protein>
    <submittedName>
        <fullName evidence="2">Panacea domain-containing protein</fullName>
    </submittedName>
</protein>
<evidence type="ECO:0000313" key="2">
    <source>
        <dbReference type="EMBL" id="MFD1610855.1"/>
    </source>
</evidence>
<gene>
    <name evidence="2" type="ORF">ACFSCW_03460</name>
</gene>
<dbReference type="InterPro" id="IPR025272">
    <property type="entry name" value="SocA_Panacea"/>
</dbReference>
<evidence type="ECO:0000259" key="1">
    <source>
        <dbReference type="Pfam" id="PF13274"/>
    </source>
</evidence>
<reference evidence="3" key="1">
    <citation type="journal article" date="2019" name="Int. J. Syst. Evol. Microbiol.">
        <title>The Global Catalogue of Microorganisms (GCM) 10K type strain sequencing project: providing services to taxonomists for standard genome sequencing and annotation.</title>
        <authorList>
            <consortium name="The Broad Institute Genomics Platform"/>
            <consortium name="The Broad Institute Genome Sequencing Center for Infectious Disease"/>
            <person name="Wu L."/>
            <person name="Ma J."/>
        </authorList>
    </citation>
    <scope>NUCLEOTIDE SEQUENCE [LARGE SCALE GENOMIC DNA]</scope>
    <source>
        <strain evidence="3">CGMCC 1.16275</strain>
    </source>
</reference>